<comment type="caution">
    <text evidence="9">Lacks conserved residue(s) required for the propagation of feature annotation.</text>
</comment>
<comment type="similarity">
    <text evidence="9">Belongs to the QueG family.</text>
</comment>
<keyword evidence="12" id="KW-1185">Reference proteome</keyword>
<evidence type="ECO:0000256" key="9">
    <source>
        <dbReference type="HAMAP-Rule" id="MF_00916"/>
    </source>
</evidence>
<dbReference type="AlphaFoldDB" id="A0A316FMG6"/>
<comment type="caution">
    <text evidence="11">The sequence shown here is derived from an EMBL/GenBank/DDBJ whole genome shotgun (WGS) entry which is preliminary data.</text>
</comment>
<dbReference type="GO" id="GO:0046872">
    <property type="term" value="F:metal ion binding"/>
    <property type="evidence" value="ECO:0007669"/>
    <property type="project" value="UniProtKB-KW"/>
</dbReference>
<dbReference type="UniPathway" id="UPA00392"/>
<feature type="binding site" evidence="9">
    <location>
        <position position="196"/>
    </location>
    <ligand>
        <name>[4Fe-4S] cluster</name>
        <dbReference type="ChEBI" id="CHEBI:49883"/>
        <label>1</label>
    </ligand>
</feature>
<feature type="domain" description="4Fe-4S ferredoxin-type" evidence="10">
    <location>
        <begin position="181"/>
        <end position="213"/>
    </location>
</feature>
<evidence type="ECO:0000256" key="6">
    <source>
        <dbReference type="ARBA" id="ARBA00023002"/>
    </source>
</evidence>
<dbReference type="PANTHER" id="PTHR30002">
    <property type="entry name" value="EPOXYQUEUOSINE REDUCTASE"/>
    <property type="match status" value="1"/>
</dbReference>
<dbReference type="GO" id="GO:0031419">
    <property type="term" value="F:cobalamin binding"/>
    <property type="evidence" value="ECO:0007669"/>
    <property type="project" value="UniProtKB-KW"/>
</dbReference>
<keyword evidence="4 9" id="KW-0479">Metal-binding</keyword>
<feature type="binding site" evidence="9">
    <location>
        <position position="246"/>
    </location>
    <ligand>
        <name>[4Fe-4S] cluster</name>
        <dbReference type="ChEBI" id="CHEBI:49883"/>
        <label>2</label>
    </ligand>
</feature>
<keyword evidence="5 9" id="KW-0671">Queuosine biosynthesis</keyword>
<feature type="binding site" evidence="9">
    <location>
        <position position="199"/>
    </location>
    <ligand>
        <name>[4Fe-4S] cluster</name>
        <dbReference type="ChEBI" id="CHEBI:49883"/>
        <label>1</label>
    </ligand>
</feature>
<dbReference type="FunFam" id="3.30.70.20:FF:000017">
    <property type="entry name" value="Epoxyqueuosine reductase"/>
    <property type="match status" value="1"/>
</dbReference>
<keyword evidence="2 9" id="KW-0963">Cytoplasm</keyword>
<dbReference type="InterPro" id="IPR017900">
    <property type="entry name" value="4Fe4S_Fe_S_CS"/>
</dbReference>
<gene>
    <name evidence="9" type="primary">queG</name>
    <name evidence="11" type="ORF">C8D97_108232</name>
</gene>
<reference evidence="11 12" key="1">
    <citation type="submission" date="2018-05" db="EMBL/GenBank/DDBJ databases">
        <title>Genomic Encyclopedia of Type Strains, Phase IV (KMG-IV): sequencing the most valuable type-strain genomes for metagenomic binning, comparative biology and taxonomic classification.</title>
        <authorList>
            <person name="Goeker M."/>
        </authorList>
    </citation>
    <scope>NUCLEOTIDE SEQUENCE [LARGE SCALE GENOMIC DNA]</scope>
    <source>
        <strain evidence="11 12">DSM 25350</strain>
    </source>
</reference>
<dbReference type="Pfam" id="PF08331">
    <property type="entry name" value="QueG_DUF1730"/>
    <property type="match status" value="1"/>
</dbReference>
<evidence type="ECO:0000256" key="2">
    <source>
        <dbReference type="ARBA" id="ARBA00022490"/>
    </source>
</evidence>
<evidence type="ECO:0000256" key="7">
    <source>
        <dbReference type="ARBA" id="ARBA00023004"/>
    </source>
</evidence>
<dbReference type="PROSITE" id="PS00198">
    <property type="entry name" value="4FE4S_FER_1"/>
    <property type="match status" value="1"/>
</dbReference>
<accession>A0A316FMG6</accession>
<comment type="cofactor">
    <cofactor evidence="9">
        <name>[4Fe-4S] cluster</name>
        <dbReference type="ChEBI" id="CHEBI:49883"/>
    </cofactor>
    <text evidence="9">Binds 2 [4Fe-4S] clusters per monomer.</text>
</comment>
<evidence type="ECO:0000259" key="10">
    <source>
        <dbReference type="PROSITE" id="PS51379"/>
    </source>
</evidence>
<feature type="binding site" evidence="9">
    <location>
        <position position="160"/>
    </location>
    <ligand>
        <name>cob(II)alamin</name>
        <dbReference type="ChEBI" id="CHEBI:16304"/>
    </ligand>
</feature>
<dbReference type="EC" id="1.17.99.6" evidence="9"/>
<dbReference type="PANTHER" id="PTHR30002:SF4">
    <property type="entry name" value="EPOXYQUEUOSINE REDUCTASE"/>
    <property type="match status" value="1"/>
</dbReference>
<name>A0A316FMG6_9GAMM</name>
<organism evidence="11 12">
    <name type="scientific">Pleionea mediterranea</name>
    <dbReference type="NCBI Taxonomy" id="523701"/>
    <lineage>
        <taxon>Bacteria</taxon>
        <taxon>Pseudomonadati</taxon>
        <taxon>Pseudomonadota</taxon>
        <taxon>Gammaproteobacteria</taxon>
        <taxon>Oceanospirillales</taxon>
        <taxon>Pleioneaceae</taxon>
        <taxon>Pleionea</taxon>
    </lineage>
</organism>
<dbReference type="Gene3D" id="3.30.70.20">
    <property type="match status" value="1"/>
</dbReference>
<dbReference type="OrthoDB" id="9784571at2"/>
<sequence length="381" mass="43134">MTSLSSPKQLKAYIKQQATSLGFQQCGVAQADIPSHVEKYKEWLKQGYHGDMGYMADREALRSDPTSLVPGTLSVISVRLNYVPTPAKFAETLEDSSKAIVSRYALGRDYHKLMRKKLAKLAKQLEQLSENLSYRVFVDSAPVLERAYGEEAGLGWIGKNTMLINESEGSFFFLGEILTNLPLEADEKPENLCGKCTSCISICPTQAIVAPYTVDARKCISYLTIEHFGSIPESLRPLMGNRIYGCDDCQLVCPWNRYAKATDIDDFSPRHGLDNIELLELFLWSEETFLKNFEGSPIRRIGFERWQRNISIALGNAEYSPRILEALNQCLNTTDSDLIKEHVTWAIKQQQNKKQTIAISEPDNNQKKLIRTTRKIVKHLE</sequence>
<evidence type="ECO:0000256" key="1">
    <source>
        <dbReference type="ARBA" id="ARBA00022485"/>
    </source>
</evidence>
<dbReference type="Proteomes" id="UP000245790">
    <property type="component" value="Unassembled WGS sequence"/>
</dbReference>
<dbReference type="HAMAP" id="MF_00916">
    <property type="entry name" value="QueG"/>
    <property type="match status" value="1"/>
</dbReference>
<feature type="binding site" evidence="9">
    <location>
        <position position="253"/>
    </location>
    <ligand>
        <name>[4Fe-4S] cluster</name>
        <dbReference type="ChEBI" id="CHEBI:49883"/>
        <label>1</label>
    </ligand>
</feature>
<dbReference type="Pfam" id="PF13484">
    <property type="entry name" value="Fer4_16"/>
    <property type="match status" value="1"/>
</dbReference>
<evidence type="ECO:0000313" key="11">
    <source>
        <dbReference type="EMBL" id="PWK49322.1"/>
    </source>
</evidence>
<protein>
    <recommendedName>
        <fullName evidence="9">Epoxyqueuosine reductase</fullName>
        <ecNumber evidence="9">1.17.99.6</ecNumber>
    </recommendedName>
    <alternativeName>
        <fullName evidence="9">Queuosine biosynthesis protein QueG</fullName>
    </alternativeName>
</protein>
<feature type="binding site" evidence="9">
    <location>
        <begin position="246"/>
        <end position="247"/>
    </location>
    <ligand>
        <name>cob(II)alamin</name>
        <dbReference type="ChEBI" id="CHEBI:16304"/>
    </ligand>
</feature>
<keyword evidence="8 9" id="KW-0411">Iron-sulfur</keyword>
<feature type="binding site" evidence="9">
    <location>
        <position position="163"/>
    </location>
    <ligand>
        <name>cob(II)alamin</name>
        <dbReference type="ChEBI" id="CHEBI:16304"/>
    </ligand>
</feature>
<feature type="binding site" evidence="9">
    <location>
        <position position="203"/>
    </location>
    <ligand>
        <name>[4Fe-4S] cluster</name>
        <dbReference type="ChEBI" id="CHEBI:49883"/>
        <label>2</label>
    </ligand>
</feature>
<dbReference type="GO" id="GO:0005737">
    <property type="term" value="C:cytoplasm"/>
    <property type="evidence" value="ECO:0007669"/>
    <property type="project" value="UniProtKB-SubCell"/>
</dbReference>
<keyword evidence="9" id="KW-0846">Cobalamin</keyword>
<comment type="cofactor">
    <cofactor evidence="9">
        <name>cob(II)alamin</name>
        <dbReference type="ChEBI" id="CHEBI:16304"/>
    </cofactor>
</comment>
<evidence type="ECO:0000256" key="8">
    <source>
        <dbReference type="ARBA" id="ARBA00023014"/>
    </source>
</evidence>
<feature type="binding site" evidence="9">
    <location>
        <position position="249"/>
    </location>
    <ligand>
        <name>[4Fe-4S] cluster</name>
        <dbReference type="ChEBI" id="CHEBI:49883"/>
        <label>2</label>
    </ligand>
</feature>
<comment type="subcellular location">
    <subcellularLocation>
        <location evidence="9">Cytoplasm</location>
    </subcellularLocation>
</comment>
<evidence type="ECO:0000256" key="4">
    <source>
        <dbReference type="ARBA" id="ARBA00022723"/>
    </source>
</evidence>
<comment type="pathway">
    <text evidence="9">tRNA modification; tRNA-queuosine biosynthesis.</text>
</comment>
<dbReference type="InterPro" id="IPR004453">
    <property type="entry name" value="QueG"/>
</dbReference>
<dbReference type="GO" id="GO:0052693">
    <property type="term" value="F:epoxyqueuosine reductase activity"/>
    <property type="evidence" value="ECO:0007669"/>
    <property type="project" value="UniProtKB-UniRule"/>
</dbReference>
<dbReference type="PROSITE" id="PS51379">
    <property type="entry name" value="4FE4S_FER_2"/>
    <property type="match status" value="1"/>
</dbReference>
<feature type="binding site" evidence="9">
    <location>
        <position position="221"/>
    </location>
    <ligand>
        <name>cob(II)alamin</name>
        <dbReference type="ChEBI" id="CHEBI:16304"/>
    </ligand>
</feature>
<feature type="binding site" evidence="9">
    <location>
        <position position="219"/>
    </location>
    <ligand>
        <name>[4Fe-4S] cluster</name>
        <dbReference type="ChEBI" id="CHEBI:49883"/>
        <label>2</label>
    </ligand>
</feature>
<keyword evidence="6 9" id="KW-0560">Oxidoreductase</keyword>
<feature type="binding site" evidence="9">
    <location>
        <position position="62"/>
    </location>
    <ligand>
        <name>cob(II)alamin</name>
        <dbReference type="ChEBI" id="CHEBI:16304"/>
    </ligand>
</feature>
<feature type="active site" description="Proton donor" evidence="9">
    <location>
        <position position="139"/>
    </location>
</feature>
<dbReference type="GO" id="GO:0051539">
    <property type="term" value="F:4 iron, 4 sulfur cluster binding"/>
    <property type="evidence" value="ECO:0007669"/>
    <property type="project" value="UniProtKB-KW"/>
</dbReference>
<dbReference type="RefSeq" id="WP_109764112.1">
    <property type="nucleotide sequence ID" value="NZ_QGGU01000008.1"/>
</dbReference>
<dbReference type="GO" id="GO:0008616">
    <property type="term" value="P:tRNA queuosine(34) biosynthetic process"/>
    <property type="evidence" value="ECO:0007669"/>
    <property type="project" value="UniProtKB-UniRule"/>
</dbReference>
<comment type="subunit">
    <text evidence="9">Monomer.</text>
</comment>
<dbReference type="EMBL" id="QGGU01000008">
    <property type="protein sequence ID" value="PWK49322.1"/>
    <property type="molecule type" value="Genomic_DNA"/>
</dbReference>
<keyword evidence="7 9" id="KW-0408">Iron</keyword>
<keyword evidence="3 9" id="KW-0819">tRNA processing</keyword>
<feature type="binding site" evidence="9">
    <location>
        <position position="193"/>
    </location>
    <ligand>
        <name>[4Fe-4S] cluster</name>
        <dbReference type="ChEBI" id="CHEBI:49883"/>
        <label>1</label>
    </ligand>
</feature>
<dbReference type="InterPro" id="IPR013542">
    <property type="entry name" value="QueG_DUF1730"/>
</dbReference>
<evidence type="ECO:0000256" key="3">
    <source>
        <dbReference type="ARBA" id="ARBA00022694"/>
    </source>
</evidence>
<keyword evidence="1 9" id="KW-0004">4Fe-4S</keyword>
<proteinExistence type="inferred from homology"/>
<dbReference type="InterPro" id="IPR017896">
    <property type="entry name" value="4Fe4S_Fe-S-bd"/>
</dbReference>
<dbReference type="SUPFAM" id="SSF54862">
    <property type="entry name" value="4Fe-4S ferredoxins"/>
    <property type="match status" value="1"/>
</dbReference>
<feature type="binding site" evidence="9">
    <location>
        <position position="139"/>
    </location>
    <ligand>
        <name>cob(II)alamin</name>
        <dbReference type="ChEBI" id="CHEBI:16304"/>
    </ligand>
</feature>
<comment type="catalytic activity">
    <reaction evidence="9">
        <text>epoxyqueuosine(34) in tRNA + AH2 = queuosine(34) in tRNA + A + H2O</text>
        <dbReference type="Rhea" id="RHEA:32159"/>
        <dbReference type="Rhea" id="RHEA-COMP:18571"/>
        <dbReference type="Rhea" id="RHEA-COMP:18582"/>
        <dbReference type="ChEBI" id="CHEBI:13193"/>
        <dbReference type="ChEBI" id="CHEBI:15377"/>
        <dbReference type="ChEBI" id="CHEBI:17499"/>
        <dbReference type="ChEBI" id="CHEBI:194431"/>
        <dbReference type="ChEBI" id="CHEBI:194443"/>
        <dbReference type="EC" id="1.17.99.6"/>
    </reaction>
</comment>
<keyword evidence="9" id="KW-0170">Cobalt</keyword>
<dbReference type="NCBIfam" id="TIGR00276">
    <property type="entry name" value="tRNA epoxyqueuosine(34) reductase QueG"/>
    <property type="match status" value="1"/>
</dbReference>
<evidence type="ECO:0000313" key="12">
    <source>
        <dbReference type="Proteomes" id="UP000245790"/>
    </source>
</evidence>
<feature type="binding site" evidence="9">
    <location>
        <position position="174"/>
    </location>
    <ligand>
        <name>cob(II)alamin</name>
        <dbReference type="ChEBI" id="CHEBI:16304"/>
    </ligand>
</feature>
<evidence type="ECO:0000256" key="5">
    <source>
        <dbReference type="ARBA" id="ARBA00022785"/>
    </source>
</evidence>
<comment type="function">
    <text evidence="9">Catalyzes the conversion of epoxyqueuosine (oQ) to queuosine (Q), which is a hypermodified base found in the wobble positions of tRNA(Asp), tRNA(Asn), tRNA(His) and tRNA(Tyr).</text>
</comment>